<reference evidence="1 2" key="1">
    <citation type="journal article" date="2018" name="Mol. Biol. Evol.">
        <title>Analysis of the draft genome of the red seaweed Gracilariopsis chorda provides insights into genome size evolution in Rhodophyta.</title>
        <authorList>
            <person name="Lee J."/>
            <person name="Yang E.C."/>
            <person name="Graf L."/>
            <person name="Yang J.H."/>
            <person name="Qiu H."/>
            <person name="Zel Zion U."/>
            <person name="Chan C.X."/>
            <person name="Stephens T.G."/>
            <person name="Weber A.P.M."/>
            <person name="Boo G.H."/>
            <person name="Boo S.M."/>
            <person name="Kim K.M."/>
            <person name="Shin Y."/>
            <person name="Jung M."/>
            <person name="Lee S.J."/>
            <person name="Yim H.S."/>
            <person name="Lee J.H."/>
            <person name="Bhattacharya D."/>
            <person name="Yoon H.S."/>
        </authorList>
    </citation>
    <scope>NUCLEOTIDE SEQUENCE [LARGE SCALE GENOMIC DNA]</scope>
    <source>
        <strain evidence="1 2">SKKU-2015</strain>
        <tissue evidence="1">Whole body</tissue>
    </source>
</reference>
<evidence type="ECO:0000313" key="2">
    <source>
        <dbReference type="Proteomes" id="UP000247409"/>
    </source>
</evidence>
<accession>A0A2V3IR53</accession>
<protein>
    <submittedName>
        <fullName evidence="1">Uncharacterized protein</fullName>
    </submittedName>
</protein>
<dbReference type="OrthoDB" id="10623969at2759"/>
<sequence>MKLIPDTLNTVTNRLRENSNIACEMFNDGCVEVYYGRLLTLIEFKLDLDLTERWSHWQKKYEVGLLSWASGMEVNGQGQVFKRYRSANAFKSRTIENLSIVYRLISVVDHVVLSQIGANRVRHQCYFIDDKILSDNLTNGERTSEQSLNKVL</sequence>
<comment type="caution">
    <text evidence="1">The sequence shown here is derived from an EMBL/GenBank/DDBJ whole genome shotgun (WGS) entry which is preliminary data.</text>
</comment>
<dbReference type="Proteomes" id="UP000247409">
    <property type="component" value="Unassembled WGS sequence"/>
</dbReference>
<gene>
    <name evidence="1" type="ORF">BWQ96_06599</name>
</gene>
<dbReference type="AlphaFoldDB" id="A0A2V3IR53"/>
<organism evidence="1 2">
    <name type="scientific">Gracilariopsis chorda</name>
    <dbReference type="NCBI Taxonomy" id="448386"/>
    <lineage>
        <taxon>Eukaryota</taxon>
        <taxon>Rhodophyta</taxon>
        <taxon>Florideophyceae</taxon>
        <taxon>Rhodymeniophycidae</taxon>
        <taxon>Gracilariales</taxon>
        <taxon>Gracilariaceae</taxon>
        <taxon>Gracilariopsis</taxon>
    </lineage>
</organism>
<proteinExistence type="predicted"/>
<keyword evidence="2" id="KW-1185">Reference proteome</keyword>
<name>A0A2V3IR53_9FLOR</name>
<evidence type="ECO:0000313" key="1">
    <source>
        <dbReference type="EMBL" id="PXF43640.1"/>
    </source>
</evidence>
<dbReference type="EMBL" id="NBIV01000116">
    <property type="protein sequence ID" value="PXF43640.1"/>
    <property type="molecule type" value="Genomic_DNA"/>
</dbReference>